<evidence type="ECO:0000256" key="1">
    <source>
        <dbReference type="SAM" id="MobiDB-lite"/>
    </source>
</evidence>
<evidence type="ECO:0000313" key="3">
    <source>
        <dbReference type="EMBL" id="OPB45544.1"/>
    </source>
</evidence>
<dbReference type="AlphaFoldDB" id="A0A1T3CWW0"/>
<feature type="compositionally biased region" description="Basic and acidic residues" evidence="1">
    <location>
        <begin position="71"/>
        <end position="107"/>
    </location>
</feature>
<accession>A0A1T3CWW0</accession>
<proteinExistence type="predicted"/>
<feature type="transmembrane region" description="Helical" evidence="2">
    <location>
        <begin position="31"/>
        <end position="48"/>
    </location>
</feature>
<name>A0A1T3CWW0_9HYPO</name>
<keyword evidence="2" id="KW-0812">Transmembrane</keyword>
<feature type="region of interest" description="Disordered" evidence="1">
    <location>
        <begin position="51"/>
        <end position="113"/>
    </location>
</feature>
<gene>
    <name evidence="3" type="ORF">A0O28_0077540</name>
</gene>
<feature type="compositionally biased region" description="Basic and acidic residues" evidence="1">
    <location>
        <begin position="51"/>
        <end position="62"/>
    </location>
</feature>
<keyword evidence="2" id="KW-1133">Transmembrane helix</keyword>
<reference evidence="3 4" key="1">
    <citation type="submission" date="2016-04" db="EMBL/GenBank/DDBJ databases">
        <title>Multiple horizontal gene transfer events from other fungi enriched the ability of the initially mycotrophic fungus Trichoderma (Ascomycota) to feed on dead plant biomass.</title>
        <authorList>
            <person name="Atanasova L."/>
            <person name="Chenthamara K."/>
            <person name="Zhang J."/>
            <person name="Grujic M."/>
            <person name="Henrissat B."/>
            <person name="Kuo A."/>
            <person name="Aertz A."/>
            <person name="Salamov A."/>
            <person name="Lipzen A."/>
            <person name="Labutti K."/>
            <person name="Barry K."/>
            <person name="Miao Y."/>
            <person name="Rahimi M.J."/>
            <person name="Shen Q."/>
            <person name="Grigoriev I.V."/>
            <person name="Kubicek C.P."/>
            <person name="Druzhinina I.S."/>
        </authorList>
    </citation>
    <scope>NUCLEOTIDE SEQUENCE [LARGE SCALE GENOMIC DNA]</scope>
    <source>
        <strain evidence="3 4">NJAU 4742</strain>
    </source>
</reference>
<keyword evidence="4" id="KW-1185">Reference proteome</keyword>
<protein>
    <submittedName>
        <fullName evidence="3">Uncharacterized protein</fullName>
    </submittedName>
</protein>
<evidence type="ECO:0000313" key="4">
    <source>
        <dbReference type="Proteomes" id="UP000191004"/>
    </source>
</evidence>
<keyword evidence="2" id="KW-0472">Membrane</keyword>
<comment type="caution">
    <text evidence="3">The sequence shown here is derived from an EMBL/GenBank/DDBJ whole genome shotgun (WGS) entry which is preliminary data.</text>
</comment>
<organism evidence="3 4">
    <name type="scientific">Trichoderma guizhouense</name>
    <dbReference type="NCBI Taxonomy" id="1491466"/>
    <lineage>
        <taxon>Eukaryota</taxon>
        <taxon>Fungi</taxon>
        <taxon>Dikarya</taxon>
        <taxon>Ascomycota</taxon>
        <taxon>Pezizomycotina</taxon>
        <taxon>Sordariomycetes</taxon>
        <taxon>Hypocreomycetidae</taxon>
        <taxon>Hypocreales</taxon>
        <taxon>Hypocreaceae</taxon>
        <taxon>Trichoderma</taxon>
    </lineage>
</organism>
<dbReference type="Proteomes" id="UP000191004">
    <property type="component" value="Unassembled WGS sequence"/>
</dbReference>
<feature type="transmembrane region" description="Helical" evidence="2">
    <location>
        <begin position="7"/>
        <end position="25"/>
    </location>
</feature>
<sequence length="113" mass="13409">MHLPLRLSVDLFMLALGAALSYWIGAKNGQVIHQALAIGAVVFVRLWERRKQQTAEQKEERREKRRQRRLRRDEREKKGAERRANEEKQRAEEERERVKEDYEHHEGSGAVHA</sequence>
<dbReference type="OrthoDB" id="4900508at2759"/>
<dbReference type="EMBL" id="LVVK01000005">
    <property type="protein sequence ID" value="OPB45544.1"/>
    <property type="molecule type" value="Genomic_DNA"/>
</dbReference>
<evidence type="ECO:0000256" key="2">
    <source>
        <dbReference type="SAM" id="Phobius"/>
    </source>
</evidence>